<dbReference type="EMBL" id="MCBR01000755">
    <property type="protein sequence ID" value="RKF83046.1"/>
    <property type="molecule type" value="Genomic_DNA"/>
</dbReference>
<accession>A0A420J8F4</accession>
<comment type="caution">
    <text evidence="2">The sequence shown here is derived from an EMBL/GenBank/DDBJ whole genome shotgun (WGS) entry which is preliminary data.</text>
</comment>
<proteinExistence type="predicted"/>
<feature type="domain" description="Reverse transcriptase Ty1/copia-type" evidence="1">
    <location>
        <begin position="3"/>
        <end position="80"/>
    </location>
</feature>
<dbReference type="Pfam" id="PF07727">
    <property type="entry name" value="RVT_2"/>
    <property type="match status" value="1"/>
</dbReference>
<dbReference type="AlphaFoldDB" id="A0A420J8F4"/>
<feature type="non-terminal residue" evidence="2">
    <location>
        <position position="1"/>
    </location>
</feature>
<evidence type="ECO:0000259" key="1">
    <source>
        <dbReference type="Pfam" id="PF07727"/>
    </source>
</evidence>
<dbReference type="Proteomes" id="UP000285405">
    <property type="component" value="Unassembled WGS sequence"/>
</dbReference>
<protein>
    <recommendedName>
        <fullName evidence="1">Reverse transcriptase Ty1/copia-type domain-containing protein</fullName>
    </recommendedName>
</protein>
<reference evidence="2 3" key="1">
    <citation type="journal article" date="2018" name="BMC Genomics">
        <title>Comparative genome analyses reveal sequence features reflecting distinct modes of host-adaptation between dicot and monocot powdery mildew.</title>
        <authorList>
            <person name="Wu Y."/>
            <person name="Ma X."/>
            <person name="Pan Z."/>
            <person name="Kale S.D."/>
            <person name="Song Y."/>
            <person name="King H."/>
            <person name="Zhang Q."/>
            <person name="Presley C."/>
            <person name="Deng X."/>
            <person name="Wei C.I."/>
            <person name="Xiao S."/>
        </authorList>
    </citation>
    <scope>NUCLEOTIDE SEQUENCE [LARGE SCALE GENOMIC DNA]</scope>
    <source>
        <strain evidence="2">UCSC1</strain>
    </source>
</reference>
<evidence type="ECO:0000313" key="2">
    <source>
        <dbReference type="EMBL" id="RKF83046.1"/>
    </source>
</evidence>
<gene>
    <name evidence="2" type="ORF">GcC1_007037</name>
</gene>
<sequence>KTLENFGLKSVPESGCVFCNDKLIVCFFVDDIAVFYHMRNKYYFEQFKKTLFEVYTVKDMGAIKWFLGLRIIRNRSERKLWLET</sequence>
<evidence type="ECO:0000313" key="3">
    <source>
        <dbReference type="Proteomes" id="UP000285405"/>
    </source>
</evidence>
<name>A0A420J8F4_9PEZI</name>
<organism evidence="2 3">
    <name type="scientific">Golovinomyces cichoracearum</name>
    <dbReference type="NCBI Taxonomy" id="62708"/>
    <lineage>
        <taxon>Eukaryota</taxon>
        <taxon>Fungi</taxon>
        <taxon>Dikarya</taxon>
        <taxon>Ascomycota</taxon>
        <taxon>Pezizomycotina</taxon>
        <taxon>Leotiomycetes</taxon>
        <taxon>Erysiphales</taxon>
        <taxon>Erysiphaceae</taxon>
        <taxon>Golovinomyces</taxon>
    </lineage>
</organism>
<dbReference type="InterPro" id="IPR013103">
    <property type="entry name" value="RVT_2"/>
</dbReference>
<dbReference type="OrthoDB" id="3562068at2759"/>